<dbReference type="Gene3D" id="3.90.226.10">
    <property type="entry name" value="2-enoyl-CoA Hydratase, Chain A, domain 1"/>
    <property type="match status" value="2"/>
</dbReference>
<dbReference type="RefSeq" id="WP_139375234.1">
    <property type="nucleotide sequence ID" value="NZ_FUZF01000004.1"/>
</dbReference>
<organism evidence="1 2">
    <name type="scientific">Sphingobacterium nematocida</name>
    <dbReference type="NCBI Taxonomy" id="1513896"/>
    <lineage>
        <taxon>Bacteria</taxon>
        <taxon>Pseudomonadati</taxon>
        <taxon>Bacteroidota</taxon>
        <taxon>Sphingobacteriia</taxon>
        <taxon>Sphingobacteriales</taxon>
        <taxon>Sphingobacteriaceae</taxon>
        <taxon>Sphingobacterium</taxon>
    </lineage>
</organism>
<reference evidence="2" key="1">
    <citation type="submission" date="2017-02" db="EMBL/GenBank/DDBJ databases">
        <authorList>
            <person name="Varghese N."/>
            <person name="Submissions S."/>
        </authorList>
    </citation>
    <scope>NUCLEOTIDE SEQUENCE [LARGE SCALE GENOMIC DNA]</scope>
    <source>
        <strain evidence="2">DSM 24091</strain>
    </source>
</reference>
<dbReference type="EMBL" id="FUZF01000004">
    <property type="protein sequence ID" value="SKB62266.1"/>
    <property type="molecule type" value="Genomic_DNA"/>
</dbReference>
<proteinExistence type="predicted"/>
<keyword evidence="2" id="KW-1185">Reference proteome</keyword>
<dbReference type="Proteomes" id="UP000190150">
    <property type="component" value="Unassembled WGS sequence"/>
</dbReference>
<dbReference type="STRING" id="1513896.SAMN05660841_01569"/>
<gene>
    <name evidence="1" type="ORF">SAMN05660841_01569</name>
</gene>
<evidence type="ECO:0000313" key="2">
    <source>
        <dbReference type="Proteomes" id="UP000190150"/>
    </source>
</evidence>
<protein>
    <submittedName>
        <fullName evidence="1">Peptidase family S41</fullName>
    </submittedName>
</protein>
<dbReference type="OrthoDB" id="5480566at2"/>
<dbReference type="AlphaFoldDB" id="A0A1T5CSD4"/>
<dbReference type="InterPro" id="IPR029045">
    <property type="entry name" value="ClpP/crotonase-like_dom_sf"/>
</dbReference>
<name>A0A1T5CSD4_9SPHI</name>
<dbReference type="SUPFAM" id="SSF52096">
    <property type="entry name" value="ClpP/crotonase"/>
    <property type="match status" value="1"/>
</dbReference>
<evidence type="ECO:0000313" key="1">
    <source>
        <dbReference type="EMBL" id="SKB62266.1"/>
    </source>
</evidence>
<accession>A0A1T5CSD4</accession>
<sequence length="333" mass="38195">MTKQNLVIHLLQVIKEVGDEHTMIFQSNYPLLYPLRFDLFKEGIYVVATDSSHSDLLYRQLQGIDGHPTKAIIEDLKTLVKEGNPSYYDVYLMLMLRNPTILNGIGITDSDLKADFIFDGTRHIFYPSKQHKVNIDSKLLRYSKGENYWYSFIDDQKTIYFNYQKCDQQPGKPFDAFAQQLFQEIAATKPKRMIIDLRNNSGGNSGILQSFLDKLKDSHLNKKGSLYVLIGKNTFSSALTNAVDLKRNFNAILVGEPTSGNVNHYGEIRGFQLPHSQLEIGYSTRYWEVWKGYEGALKPDHAITYSIYNFKKGKDEAIDYILNTKKTSSQRGN</sequence>